<evidence type="ECO:0000313" key="2">
    <source>
        <dbReference type="EMBL" id="KAJ3742590.1"/>
    </source>
</evidence>
<proteinExistence type="predicted"/>
<reference evidence="2 3" key="1">
    <citation type="journal article" date="2023" name="Proc. Natl. Acad. Sci. U.S.A.">
        <title>A global phylogenomic analysis of the shiitake genus Lentinula.</title>
        <authorList>
            <person name="Sierra-Patev S."/>
            <person name="Min B."/>
            <person name="Naranjo-Ortiz M."/>
            <person name="Looney B."/>
            <person name="Konkel Z."/>
            <person name="Slot J.C."/>
            <person name="Sakamoto Y."/>
            <person name="Steenwyk J.L."/>
            <person name="Rokas A."/>
            <person name="Carro J."/>
            <person name="Camarero S."/>
            <person name="Ferreira P."/>
            <person name="Molpeceres G."/>
            <person name="Ruiz-Duenas F.J."/>
            <person name="Serrano A."/>
            <person name="Henrissat B."/>
            <person name="Drula E."/>
            <person name="Hughes K.W."/>
            <person name="Mata J.L."/>
            <person name="Ishikawa N.K."/>
            <person name="Vargas-Isla R."/>
            <person name="Ushijima S."/>
            <person name="Smith C.A."/>
            <person name="Donoghue J."/>
            <person name="Ahrendt S."/>
            <person name="Andreopoulos W."/>
            <person name="He G."/>
            <person name="LaButti K."/>
            <person name="Lipzen A."/>
            <person name="Ng V."/>
            <person name="Riley R."/>
            <person name="Sandor L."/>
            <person name="Barry K."/>
            <person name="Martinez A.T."/>
            <person name="Xiao Y."/>
            <person name="Gibbons J.G."/>
            <person name="Terashima K."/>
            <person name="Grigoriev I.V."/>
            <person name="Hibbett D."/>
        </authorList>
    </citation>
    <scope>NUCLEOTIDE SEQUENCE [LARGE SCALE GENOMIC DNA]</scope>
    <source>
        <strain evidence="2 3">TFB7810</strain>
    </source>
</reference>
<protein>
    <recommendedName>
        <fullName evidence="1">DUF6570 domain-containing protein</fullName>
    </recommendedName>
</protein>
<comment type="caution">
    <text evidence="2">The sequence shown here is derived from an EMBL/GenBank/DDBJ whole genome shotgun (WGS) entry which is preliminary data.</text>
</comment>
<dbReference type="AlphaFoldDB" id="A0A9W8NX91"/>
<sequence length="169" mass="19314">VCSDCWGELNHKTDLPPKFSLANDMWIGEVPIVLQGLTFPEQLLIAQLYPRVYVFKLFPKKIGGKRDAAFLQNGMRGNVTTFELDNPGIISMLEWKLMPRPAAILASVITVTFCGLGKLPKKWLRNTFRVRRHVVRNALQCLKESSPKYYRDQEISEDRLLALPEDDVP</sequence>
<dbReference type="Pfam" id="PF20209">
    <property type="entry name" value="DUF6570"/>
    <property type="match status" value="1"/>
</dbReference>
<name>A0A9W8NX91_9AGAR</name>
<dbReference type="EMBL" id="JANVFU010000010">
    <property type="protein sequence ID" value="KAJ3742590.1"/>
    <property type="molecule type" value="Genomic_DNA"/>
</dbReference>
<evidence type="ECO:0000259" key="1">
    <source>
        <dbReference type="Pfam" id="PF20209"/>
    </source>
</evidence>
<feature type="non-terminal residue" evidence="2">
    <location>
        <position position="1"/>
    </location>
</feature>
<gene>
    <name evidence="2" type="ORF">DFH05DRAFT_1370912</name>
</gene>
<dbReference type="InterPro" id="IPR046700">
    <property type="entry name" value="DUF6570"/>
</dbReference>
<keyword evidence="3" id="KW-1185">Reference proteome</keyword>
<evidence type="ECO:0000313" key="3">
    <source>
        <dbReference type="Proteomes" id="UP001142393"/>
    </source>
</evidence>
<feature type="domain" description="DUF6570" evidence="1">
    <location>
        <begin position="14"/>
        <end position="160"/>
    </location>
</feature>
<organism evidence="2 3">
    <name type="scientific">Lentinula detonsa</name>
    <dbReference type="NCBI Taxonomy" id="2804962"/>
    <lineage>
        <taxon>Eukaryota</taxon>
        <taxon>Fungi</taxon>
        <taxon>Dikarya</taxon>
        <taxon>Basidiomycota</taxon>
        <taxon>Agaricomycotina</taxon>
        <taxon>Agaricomycetes</taxon>
        <taxon>Agaricomycetidae</taxon>
        <taxon>Agaricales</taxon>
        <taxon>Marasmiineae</taxon>
        <taxon>Omphalotaceae</taxon>
        <taxon>Lentinula</taxon>
    </lineage>
</organism>
<dbReference type="Proteomes" id="UP001142393">
    <property type="component" value="Unassembled WGS sequence"/>
</dbReference>
<accession>A0A9W8NX91</accession>
<feature type="non-terminal residue" evidence="2">
    <location>
        <position position="169"/>
    </location>
</feature>